<name>A0LXG9_CHRFK</name>
<dbReference type="EMBL" id="CU207366">
    <property type="protein sequence ID" value="CAL65064.1"/>
    <property type="molecule type" value="Genomic_DNA"/>
</dbReference>
<evidence type="ECO:0000313" key="1">
    <source>
        <dbReference type="EMBL" id="CAL65064.1"/>
    </source>
</evidence>
<accession>A0LXG9</accession>
<dbReference type="KEGG" id="gfo:GFO_0074"/>
<dbReference type="STRING" id="411154.GFO_0074"/>
<protein>
    <recommendedName>
        <fullName evidence="3">TonB C-terminal domain-containing protein</fullName>
    </recommendedName>
</protein>
<dbReference type="AlphaFoldDB" id="A0LXG9"/>
<sequence length="177" mass="20129">MQFLLTCYISLFLESESGLPMKKVLLFVVTLMLTSCNFETKKISSEDVLEQESRSLNWKEVDEYPAFENCQNETELAAAKNCFERTVATTIYSFLSSQQPVVTESINDTIFIYLEITKNGKPQIDSVKVDTIVTNQLPKIEQWLRQSIDSLPKIYPASKRGIPVSTVFKMPVVVKAE</sequence>
<evidence type="ECO:0008006" key="3">
    <source>
        <dbReference type="Google" id="ProtNLM"/>
    </source>
</evidence>
<dbReference type="HOGENOM" id="CLU_129713_0_0_10"/>
<proteinExistence type="predicted"/>
<gene>
    <name evidence="1" type="ordered locus">GFO_0074</name>
</gene>
<reference evidence="1 2" key="1">
    <citation type="journal article" date="2006" name="Environ. Microbiol.">
        <title>Whole genome analysis of the marine Bacteroidetes'Gramella forsetii' reveals adaptations to degradation of polymeric organic matter.</title>
        <authorList>
            <person name="Bauer M."/>
            <person name="Kube M."/>
            <person name="Teeling H."/>
            <person name="Richter M."/>
            <person name="Lombardot T."/>
            <person name="Allers E."/>
            <person name="Wuerdemann C.A."/>
            <person name="Quast C."/>
            <person name="Kuhl H."/>
            <person name="Knaust F."/>
            <person name="Woebken D."/>
            <person name="Bischof K."/>
            <person name="Mussmann M."/>
            <person name="Choudhuri J.V."/>
            <person name="Meyer F."/>
            <person name="Reinhardt R."/>
            <person name="Amann R.I."/>
            <person name="Gloeckner F.O."/>
        </authorList>
    </citation>
    <scope>NUCLEOTIDE SEQUENCE [LARGE SCALE GENOMIC DNA]</scope>
    <source>
        <strain evidence="1 2">KT0803</strain>
    </source>
</reference>
<evidence type="ECO:0000313" key="2">
    <source>
        <dbReference type="Proteomes" id="UP000000755"/>
    </source>
</evidence>
<dbReference type="eggNOG" id="ENOG50321V6">
    <property type="taxonomic scope" value="Bacteria"/>
</dbReference>
<dbReference type="Proteomes" id="UP000000755">
    <property type="component" value="Chromosome"/>
</dbReference>
<organism evidence="1 2">
    <name type="scientific">Christiangramia forsetii (strain DSM 17595 / CGMCC 1.15422 / KT0803)</name>
    <name type="common">Gramella forsetii</name>
    <dbReference type="NCBI Taxonomy" id="411154"/>
    <lineage>
        <taxon>Bacteria</taxon>
        <taxon>Pseudomonadati</taxon>
        <taxon>Bacteroidota</taxon>
        <taxon>Flavobacteriia</taxon>
        <taxon>Flavobacteriales</taxon>
        <taxon>Flavobacteriaceae</taxon>
        <taxon>Christiangramia</taxon>
    </lineage>
</organism>